<feature type="domain" description="Tubby C-terminal" evidence="3">
    <location>
        <begin position="182"/>
        <end position="415"/>
    </location>
</feature>
<feature type="compositionally biased region" description="Acidic residues" evidence="2">
    <location>
        <begin position="73"/>
        <end position="85"/>
    </location>
</feature>
<dbReference type="SUPFAM" id="SSF54518">
    <property type="entry name" value="Tubby C-terminal domain-like"/>
    <property type="match status" value="1"/>
</dbReference>
<feature type="compositionally biased region" description="Basic and acidic residues" evidence="2">
    <location>
        <begin position="1"/>
        <end position="24"/>
    </location>
</feature>
<dbReference type="Gene3D" id="3.20.90.10">
    <property type="entry name" value="Tubby Protein, Chain A"/>
    <property type="match status" value="1"/>
</dbReference>
<dbReference type="PRINTS" id="PR01573">
    <property type="entry name" value="SUPERTUBBY"/>
</dbReference>
<evidence type="ECO:0000256" key="1">
    <source>
        <dbReference type="ARBA" id="ARBA00007129"/>
    </source>
</evidence>
<dbReference type="Proteomes" id="UP001165060">
    <property type="component" value="Unassembled WGS sequence"/>
</dbReference>
<dbReference type="InterPro" id="IPR000007">
    <property type="entry name" value="Tubby_C"/>
</dbReference>
<dbReference type="PANTHER" id="PTHR16517">
    <property type="entry name" value="TUBBY-RELATED"/>
    <property type="match status" value="1"/>
</dbReference>
<proteinExistence type="inferred from homology"/>
<accession>A0ABQ6MXJ0</accession>
<feature type="compositionally biased region" description="Acidic residues" evidence="2">
    <location>
        <begin position="50"/>
        <end position="59"/>
    </location>
</feature>
<evidence type="ECO:0000256" key="2">
    <source>
        <dbReference type="SAM" id="MobiDB-lite"/>
    </source>
</evidence>
<comment type="similarity">
    <text evidence="1">Belongs to the TUB family.</text>
</comment>
<feature type="compositionally biased region" description="Basic and acidic residues" evidence="2">
    <location>
        <begin position="113"/>
        <end position="130"/>
    </location>
</feature>
<sequence>MSESKHDEGDGDGEQRYSEEKNSSDEDSGSLQEGRSSPPKIVDSSSPDPNGEEEDEDETMYQGGGGFSLQEEKGDEDDEDEDEDGGAALGEAEREAEFLERMKEMETQAANRKMAERGVEREREERKEEEVPVASAYRSTESGYKDKAEKDKTEAENENRRLVKKQWDKHPLVTAPYQGLTTKLMQCVVVREKSGNGMFLPSYSLYFQGSDQPAMIALLQGKNRTTNYHIFDMTRGILTKKLSKKSGNYLGKLRSNFSKTENILYTNDSRKVEAGSIAFDRPGLMDQISLGSQPRKLHILLPPHSERGECQSVVSTNINGQVDTRSTMVDMSSRGDGGGFFEIETKEPVFENGNYRLNFHGRVTIPSVKNYQLTPVSDIHDIVCQFGKVGDDRFHLDYKRPLNAFQAFSVALTQFSL</sequence>
<reference evidence="4 5" key="1">
    <citation type="journal article" date="2023" name="Commun. Biol.">
        <title>Genome analysis of Parmales, the sister group of diatoms, reveals the evolutionary specialization of diatoms from phago-mixotrophs to photoautotrophs.</title>
        <authorList>
            <person name="Ban H."/>
            <person name="Sato S."/>
            <person name="Yoshikawa S."/>
            <person name="Yamada K."/>
            <person name="Nakamura Y."/>
            <person name="Ichinomiya M."/>
            <person name="Sato N."/>
            <person name="Blanc-Mathieu R."/>
            <person name="Endo H."/>
            <person name="Kuwata A."/>
            <person name="Ogata H."/>
        </authorList>
    </citation>
    <scope>NUCLEOTIDE SEQUENCE [LARGE SCALE GENOMIC DNA]</scope>
</reference>
<dbReference type="EMBL" id="BRYB01001845">
    <property type="protein sequence ID" value="GMI34890.1"/>
    <property type="molecule type" value="Genomic_DNA"/>
</dbReference>
<gene>
    <name evidence="4" type="ORF">TeGR_g10137</name>
</gene>
<dbReference type="Pfam" id="PF01167">
    <property type="entry name" value="Tub"/>
    <property type="match status" value="1"/>
</dbReference>
<name>A0ABQ6MXJ0_9STRA</name>
<protein>
    <recommendedName>
        <fullName evidence="3">Tubby C-terminal domain-containing protein</fullName>
    </recommendedName>
</protein>
<comment type="caution">
    <text evidence="4">The sequence shown here is derived from an EMBL/GenBank/DDBJ whole genome shotgun (WGS) entry which is preliminary data.</text>
</comment>
<evidence type="ECO:0000313" key="4">
    <source>
        <dbReference type="EMBL" id="GMI34890.1"/>
    </source>
</evidence>
<evidence type="ECO:0000259" key="3">
    <source>
        <dbReference type="Pfam" id="PF01167"/>
    </source>
</evidence>
<organism evidence="4 5">
    <name type="scientific">Tetraparma gracilis</name>
    <dbReference type="NCBI Taxonomy" id="2962635"/>
    <lineage>
        <taxon>Eukaryota</taxon>
        <taxon>Sar</taxon>
        <taxon>Stramenopiles</taxon>
        <taxon>Ochrophyta</taxon>
        <taxon>Bolidophyceae</taxon>
        <taxon>Parmales</taxon>
        <taxon>Triparmaceae</taxon>
        <taxon>Tetraparma</taxon>
    </lineage>
</organism>
<feature type="compositionally biased region" description="Basic and acidic residues" evidence="2">
    <location>
        <begin position="143"/>
        <end position="161"/>
    </location>
</feature>
<dbReference type="InterPro" id="IPR025659">
    <property type="entry name" value="Tubby-like_C"/>
</dbReference>
<dbReference type="PANTHER" id="PTHR16517:SF7">
    <property type="entry name" value="PROTEIN KING TUBBY"/>
    <property type="match status" value="1"/>
</dbReference>
<keyword evidence="5" id="KW-1185">Reference proteome</keyword>
<evidence type="ECO:0000313" key="5">
    <source>
        <dbReference type="Proteomes" id="UP001165060"/>
    </source>
</evidence>
<feature type="region of interest" description="Disordered" evidence="2">
    <location>
        <begin position="1"/>
        <end position="161"/>
    </location>
</feature>
<feature type="compositionally biased region" description="Basic and acidic residues" evidence="2">
    <location>
        <begin position="91"/>
        <end position="106"/>
    </location>
</feature>